<keyword evidence="2" id="KW-0732">Signal</keyword>
<evidence type="ECO:0000256" key="2">
    <source>
        <dbReference type="SAM" id="SignalP"/>
    </source>
</evidence>
<dbReference type="AlphaFoldDB" id="A0A378QK30"/>
<dbReference type="EMBL" id="UGQC01000001">
    <property type="protein sequence ID" value="STZ01259.1"/>
    <property type="molecule type" value="Genomic_DNA"/>
</dbReference>
<feature type="compositionally biased region" description="Polar residues" evidence="1">
    <location>
        <begin position="37"/>
        <end position="60"/>
    </location>
</feature>
<dbReference type="GeneID" id="302271759"/>
<protein>
    <submittedName>
        <fullName evidence="3">Uncharacterized protein conserved in bacteria</fullName>
    </submittedName>
</protein>
<dbReference type="RefSeq" id="WP_227514648.1">
    <property type="nucleotide sequence ID" value="NZ_JARDJM010000016.1"/>
</dbReference>
<sequence length="283" mass="29478">MPIQMLRGGVAVLSLTALSVAVSAHAMLPTPTEAPALNQTNAGGEISYTANPQANPNAPTLNTPTAGRVVTVTPHSTPIHNPLAQNPTPAVTPMAVSPLQAPVAFPAPNIPASPATPATASTAYATGIQNPAQQVPTQTQNLAQTQTPQRQGSSVGIQSVVNAFIVQNINGQETLTPINAGTPVKSGDILEYQGLFTNNSSERVRSMDVTLSIADGLELVGGIHPRFPHATIDGSRFVRSPIRANVGGQVQELPLSNYKALRWTLEDIGLGGTSVVKYRAKVK</sequence>
<keyword evidence="4" id="KW-1185">Reference proteome</keyword>
<evidence type="ECO:0000256" key="1">
    <source>
        <dbReference type="SAM" id="MobiDB-lite"/>
    </source>
</evidence>
<evidence type="ECO:0000313" key="3">
    <source>
        <dbReference type="EMBL" id="STZ01259.1"/>
    </source>
</evidence>
<reference evidence="3 4" key="1">
    <citation type="submission" date="2018-06" db="EMBL/GenBank/DDBJ databases">
        <authorList>
            <consortium name="Pathogen Informatics"/>
            <person name="Doyle S."/>
        </authorList>
    </citation>
    <scope>NUCLEOTIDE SEQUENCE [LARGE SCALE GENOMIC DNA]</scope>
    <source>
        <strain evidence="3 4">NCTC7911</strain>
    </source>
</reference>
<organism evidence="3 4">
    <name type="scientific">Moraxella lacunata</name>
    <dbReference type="NCBI Taxonomy" id="477"/>
    <lineage>
        <taxon>Bacteria</taxon>
        <taxon>Pseudomonadati</taxon>
        <taxon>Pseudomonadota</taxon>
        <taxon>Gammaproteobacteria</taxon>
        <taxon>Moraxellales</taxon>
        <taxon>Moraxellaceae</taxon>
        <taxon>Moraxella</taxon>
    </lineage>
</organism>
<dbReference type="Proteomes" id="UP000254107">
    <property type="component" value="Unassembled WGS sequence"/>
</dbReference>
<accession>A0A378QK30</accession>
<feature type="region of interest" description="Disordered" evidence="1">
    <location>
        <begin position="33"/>
        <end position="60"/>
    </location>
</feature>
<feature type="chain" id="PRO_5016946108" evidence="2">
    <location>
        <begin position="27"/>
        <end position="283"/>
    </location>
</feature>
<proteinExistence type="predicted"/>
<gene>
    <name evidence="3" type="ORF">NCTC7911_02686</name>
</gene>
<name>A0A378QK30_MORLA</name>
<evidence type="ECO:0000313" key="4">
    <source>
        <dbReference type="Proteomes" id="UP000254107"/>
    </source>
</evidence>
<feature type="signal peptide" evidence="2">
    <location>
        <begin position="1"/>
        <end position="26"/>
    </location>
</feature>